<dbReference type="Pfam" id="PF00459">
    <property type="entry name" value="Inositol_P"/>
    <property type="match status" value="1"/>
</dbReference>
<dbReference type="RefSeq" id="WP_364444781.1">
    <property type="nucleotide sequence ID" value="NZ_JBFARM010000001.1"/>
</dbReference>
<dbReference type="SUPFAM" id="SSF56655">
    <property type="entry name" value="Carbohydrate phosphatase"/>
    <property type="match status" value="1"/>
</dbReference>
<evidence type="ECO:0000256" key="1">
    <source>
        <dbReference type="ARBA" id="ARBA00001033"/>
    </source>
</evidence>
<evidence type="ECO:0000313" key="6">
    <source>
        <dbReference type="EMBL" id="MEV4284415.1"/>
    </source>
</evidence>
<reference evidence="6 7" key="1">
    <citation type="submission" date="2024-06" db="EMBL/GenBank/DDBJ databases">
        <title>The Natural Products Discovery Center: Release of the First 8490 Sequenced Strains for Exploring Actinobacteria Biosynthetic Diversity.</title>
        <authorList>
            <person name="Kalkreuter E."/>
            <person name="Kautsar S.A."/>
            <person name="Yang D."/>
            <person name="Bader C.D."/>
            <person name="Teijaro C.N."/>
            <person name="Fluegel L."/>
            <person name="Davis C.M."/>
            <person name="Simpson J.R."/>
            <person name="Lauterbach L."/>
            <person name="Steele A.D."/>
            <person name="Gui C."/>
            <person name="Meng S."/>
            <person name="Li G."/>
            <person name="Viehrig K."/>
            <person name="Ye F."/>
            <person name="Su P."/>
            <person name="Kiefer A.F."/>
            <person name="Nichols A."/>
            <person name="Cepeda A.J."/>
            <person name="Yan W."/>
            <person name="Fan B."/>
            <person name="Jiang Y."/>
            <person name="Adhikari A."/>
            <person name="Zheng C.-J."/>
            <person name="Schuster L."/>
            <person name="Cowan T.M."/>
            <person name="Smanski M.J."/>
            <person name="Chevrette M.G."/>
            <person name="De Carvalho L.P.S."/>
            <person name="Shen B."/>
        </authorList>
    </citation>
    <scope>NUCLEOTIDE SEQUENCE [LARGE SCALE GENOMIC DNA]</scope>
    <source>
        <strain evidence="6 7">NPDC049574</strain>
    </source>
</reference>
<dbReference type="InterPro" id="IPR000760">
    <property type="entry name" value="Inositol_monophosphatase-like"/>
</dbReference>
<name>A0ABV3GVW1_9ACTN</name>
<dbReference type="PANTHER" id="PTHR20854">
    <property type="entry name" value="INOSITOL MONOPHOSPHATASE"/>
    <property type="match status" value="1"/>
</dbReference>
<sequence length="299" mass="31256">MDVNTSRELADIAVEAARAVGDRLRGAFRSRPEIQTKRDFHDPVTVHDKAAEEDIRAVLERRCPDSVVVGEEGGTRGEGAVRWYVDPIDGTANFAAGLPFFCTSIAAALDGEVVAGVVYDPVRDDEFTAWLGGAVCNGEPIRSAGAATEREAMLLSSYPTPRDLAEDEEGALRRFSRMTQAFAAIRRPGSAALKLAHVAAGWSDVAYGTRVNAWDVAAGSLLIEQAGGVYIPLSGSVFEPGGYLATVGGFDLAGSVLADVAESARAGRAESARAGRAESARAGRAESARGDVAGAGSSR</sequence>
<dbReference type="InterPro" id="IPR020550">
    <property type="entry name" value="Inositol_monophosphatase_CS"/>
</dbReference>
<comment type="caution">
    <text evidence="6">The sequence shown here is derived from an EMBL/GenBank/DDBJ whole genome shotgun (WGS) entry which is preliminary data.</text>
</comment>
<keyword evidence="3" id="KW-0479">Metal-binding</keyword>
<evidence type="ECO:0000256" key="3">
    <source>
        <dbReference type="ARBA" id="ARBA00022723"/>
    </source>
</evidence>
<organism evidence="6 7">
    <name type="scientific">Nonomuraea bangladeshensis</name>
    <dbReference type="NCBI Taxonomy" id="404385"/>
    <lineage>
        <taxon>Bacteria</taxon>
        <taxon>Bacillati</taxon>
        <taxon>Actinomycetota</taxon>
        <taxon>Actinomycetes</taxon>
        <taxon>Streptosporangiales</taxon>
        <taxon>Streptosporangiaceae</taxon>
        <taxon>Nonomuraea</taxon>
    </lineage>
</organism>
<feature type="region of interest" description="Disordered" evidence="5">
    <location>
        <begin position="267"/>
        <end position="299"/>
    </location>
</feature>
<gene>
    <name evidence="6" type="ORF">AB0K40_02825</name>
</gene>
<dbReference type="Gene3D" id="3.30.540.10">
    <property type="entry name" value="Fructose-1,6-Bisphosphatase, subunit A, domain 1"/>
    <property type="match status" value="1"/>
</dbReference>
<evidence type="ECO:0000256" key="4">
    <source>
        <dbReference type="ARBA" id="ARBA00022842"/>
    </source>
</evidence>
<comment type="catalytic activity">
    <reaction evidence="1">
        <text>a myo-inositol phosphate + H2O = myo-inositol + phosphate</text>
        <dbReference type="Rhea" id="RHEA:24056"/>
        <dbReference type="ChEBI" id="CHEBI:15377"/>
        <dbReference type="ChEBI" id="CHEBI:17268"/>
        <dbReference type="ChEBI" id="CHEBI:43474"/>
        <dbReference type="ChEBI" id="CHEBI:84139"/>
        <dbReference type="EC" id="3.1.3.25"/>
    </reaction>
</comment>
<proteinExistence type="predicted"/>
<evidence type="ECO:0000256" key="2">
    <source>
        <dbReference type="ARBA" id="ARBA00013106"/>
    </source>
</evidence>
<dbReference type="PANTHER" id="PTHR20854:SF4">
    <property type="entry name" value="INOSITOL-1-MONOPHOSPHATASE-RELATED"/>
    <property type="match status" value="1"/>
</dbReference>
<dbReference type="EMBL" id="JBFARM010000001">
    <property type="protein sequence ID" value="MEV4284415.1"/>
    <property type="molecule type" value="Genomic_DNA"/>
</dbReference>
<keyword evidence="7" id="KW-1185">Reference proteome</keyword>
<dbReference type="Gene3D" id="3.40.190.80">
    <property type="match status" value="1"/>
</dbReference>
<keyword evidence="4" id="KW-0460">Magnesium</keyword>
<evidence type="ECO:0000256" key="5">
    <source>
        <dbReference type="SAM" id="MobiDB-lite"/>
    </source>
</evidence>
<accession>A0ABV3GVW1</accession>
<dbReference type="EC" id="3.1.3.25" evidence="2"/>
<dbReference type="PROSITE" id="PS00630">
    <property type="entry name" value="IMP_2"/>
    <property type="match status" value="1"/>
</dbReference>
<dbReference type="Proteomes" id="UP001552427">
    <property type="component" value="Unassembled WGS sequence"/>
</dbReference>
<protein>
    <recommendedName>
        <fullName evidence="2">inositol-phosphate phosphatase</fullName>
        <ecNumber evidence="2">3.1.3.25</ecNumber>
    </recommendedName>
</protein>
<evidence type="ECO:0000313" key="7">
    <source>
        <dbReference type="Proteomes" id="UP001552427"/>
    </source>
</evidence>
<feature type="compositionally biased region" description="Basic and acidic residues" evidence="5">
    <location>
        <begin position="267"/>
        <end position="289"/>
    </location>
</feature>
<dbReference type="PRINTS" id="PR00377">
    <property type="entry name" value="IMPHPHTASES"/>
</dbReference>